<dbReference type="SUPFAM" id="SSF56672">
    <property type="entry name" value="DNA/RNA polymerases"/>
    <property type="match status" value="1"/>
</dbReference>
<evidence type="ECO:0000256" key="4">
    <source>
        <dbReference type="ARBA" id="ARBA00022759"/>
    </source>
</evidence>
<feature type="compositionally biased region" description="Polar residues" evidence="7">
    <location>
        <begin position="564"/>
        <end position="607"/>
    </location>
</feature>
<dbReference type="PANTHER" id="PTHR37984:SF7">
    <property type="entry name" value="INTEGRASE CATALYTIC DOMAIN-CONTAINING PROTEIN"/>
    <property type="match status" value="1"/>
</dbReference>
<dbReference type="AlphaFoldDB" id="A0AAD9QKK0"/>
<feature type="region of interest" description="Disordered" evidence="7">
    <location>
        <begin position="560"/>
        <end position="607"/>
    </location>
</feature>
<evidence type="ECO:0000256" key="2">
    <source>
        <dbReference type="ARBA" id="ARBA00022695"/>
    </source>
</evidence>
<keyword evidence="3" id="KW-0540">Nuclease</keyword>
<feature type="domain" description="Reverse transcriptase" evidence="8">
    <location>
        <begin position="1"/>
        <end position="57"/>
    </location>
</feature>
<dbReference type="InterPro" id="IPR043128">
    <property type="entry name" value="Rev_trsase/Diguanyl_cyclase"/>
</dbReference>
<dbReference type="InterPro" id="IPR001584">
    <property type="entry name" value="Integrase_cat-core"/>
</dbReference>
<keyword evidence="1" id="KW-0808">Transferase</keyword>
<evidence type="ECO:0000256" key="5">
    <source>
        <dbReference type="ARBA" id="ARBA00022801"/>
    </source>
</evidence>
<dbReference type="InterPro" id="IPR041373">
    <property type="entry name" value="RT_RNaseH"/>
</dbReference>
<accession>A0AAD9QKK0</accession>
<dbReference type="InterPro" id="IPR050951">
    <property type="entry name" value="Retrovirus_Pol_polyprotein"/>
</dbReference>
<dbReference type="PROSITE" id="PS50994">
    <property type="entry name" value="INTEGRASE"/>
    <property type="match status" value="1"/>
</dbReference>
<keyword evidence="5" id="KW-0378">Hydrolase</keyword>
<reference evidence="10" key="1">
    <citation type="journal article" date="2023" name="G3 (Bethesda)">
        <title>Whole genome assembly and annotation of the endangered Caribbean coral Acropora cervicornis.</title>
        <authorList>
            <person name="Selwyn J.D."/>
            <person name="Vollmer S.V."/>
        </authorList>
    </citation>
    <scope>NUCLEOTIDE SEQUENCE</scope>
    <source>
        <strain evidence="10">K2</strain>
    </source>
</reference>
<evidence type="ECO:0000256" key="1">
    <source>
        <dbReference type="ARBA" id="ARBA00022679"/>
    </source>
</evidence>
<dbReference type="Pfam" id="PF17921">
    <property type="entry name" value="Integrase_H2C2"/>
    <property type="match status" value="1"/>
</dbReference>
<dbReference type="GO" id="GO:0016787">
    <property type="term" value="F:hydrolase activity"/>
    <property type="evidence" value="ECO:0007669"/>
    <property type="project" value="UniProtKB-KW"/>
</dbReference>
<dbReference type="Proteomes" id="UP001249851">
    <property type="component" value="Unassembled WGS sequence"/>
</dbReference>
<dbReference type="GO" id="GO:0003676">
    <property type="term" value="F:nucleic acid binding"/>
    <property type="evidence" value="ECO:0007669"/>
    <property type="project" value="InterPro"/>
</dbReference>
<keyword evidence="4" id="KW-0255">Endonuclease</keyword>
<proteinExistence type="predicted"/>
<evidence type="ECO:0000313" key="11">
    <source>
        <dbReference type="Proteomes" id="UP001249851"/>
    </source>
</evidence>
<dbReference type="PANTHER" id="PTHR37984">
    <property type="entry name" value="PROTEIN CBG26694"/>
    <property type="match status" value="1"/>
</dbReference>
<protein>
    <submittedName>
        <fullName evidence="10">Transposon Tf2-6 polyprotein</fullName>
    </submittedName>
</protein>
<dbReference type="Gene3D" id="1.10.340.70">
    <property type="match status" value="1"/>
</dbReference>
<gene>
    <name evidence="10" type="ORF">P5673_014007</name>
</gene>
<dbReference type="InterPro" id="IPR000477">
    <property type="entry name" value="RT_dom"/>
</dbReference>
<evidence type="ECO:0000256" key="6">
    <source>
        <dbReference type="ARBA" id="ARBA00022918"/>
    </source>
</evidence>
<dbReference type="Pfam" id="PF17917">
    <property type="entry name" value="RT_RNaseH"/>
    <property type="match status" value="1"/>
</dbReference>
<dbReference type="GO" id="GO:0015074">
    <property type="term" value="P:DNA integration"/>
    <property type="evidence" value="ECO:0007669"/>
    <property type="project" value="InterPro"/>
</dbReference>
<evidence type="ECO:0000256" key="7">
    <source>
        <dbReference type="SAM" id="MobiDB-lite"/>
    </source>
</evidence>
<evidence type="ECO:0000256" key="3">
    <source>
        <dbReference type="ARBA" id="ARBA00022722"/>
    </source>
</evidence>
<evidence type="ECO:0000259" key="8">
    <source>
        <dbReference type="PROSITE" id="PS50878"/>
    </source>
</evidence>
<dbReference type="SUPFAM" id="SSF53098">
    <property type="entry name" value="Ribonuclease H-like"/>
    <property type="match status" value="1"/>
</dbReference>
<feature type="domain" description="Integrase catalytic" evidence="9">
    <location>
        <begin position="326"/>
        <end position="500"/>
    </location>
</feature>
<dbReference type="Gene3D" id="3.30.70.270">
    <property type="match status" value="2"/>
</dbReference>
<dbReference type="InterPro" id="IPR043502">
    <property type="entry name" value="DNA/RNA_pol_sf"/>
</dbReference>
<name>A0AAD9QKK0_ACRCE</name>
<dbReference type="FunFam" id="1.10.340.70:FF:000003">
    <property type="entry name" value="Protein CBG25708"/>
    <property type="match status" value="1"/>
</dbReference>
<dbReference type="PROSITE" id="PS50878">
    <property type="entry name" value="RT_POL"/>
    <property type="match status" value="1"/>
</dbReference>
<keyword evidence="2" id="KW-0548">Nucleotidyltransferase</keyword>
<evidence type="ECO:0000259" key="9">
    <source>
        <dbReference type="PROSITE" id="PS50994"/>
    </source>
</evidence>
<organism evidence="10 11">
    <name type="scientific">Acropora cervicornis</name>
    <name type="common">Staghorn coral</name>
    <dbReference type="NCBI Taxonomy" id="6130"/>
    <lineage>
        <taxon>Eukaryota</taxon>
        <taxon>Metazoa</taxon>
        <taxon>Cnidaria</taxon>
        <taxon>Anthozoa</taxon>
        <taxon>Hexacorallia</taxon>
        <taxon>Scleractinia</taxon>
        <taxon>Astrocoeniina</taxon>
        <taxon>Acroporidae</taxon>
        <taxon>Acropora</taxon>
    </lineage>
</organism>
<dbReference type="InterPro" id="IPR012337">
    <property type="entry name" value="RNaseH-like_sf"/>
</dbReference>
<dbReference type="FunFam" id="3.30.420.10:FF:000063">
    <property type="entry name" value="Retrovirus-related Pol polyprotein from transposon 297-like Protein"/>
    <property type="match status" value="1"/>
</dbReference>
<dbReference type="FunFam" id="3.30.70.270:FF:000063">
    <property type="entry name" value="Zinc knuckle domaincontaining protein"/>
    <property type="match status" value="1"/>
</dbReference>
<dbReference type="EMBL" id="JARQWQ010000027">
    <property type="protein sequence ID" value="KAK2563003.1"/>
    <property type="molecule type" value="Genomic_DNA"/>
</dbReference>
<reference evidence="10" key="2">
    <citation type="journal article" date="2023" name="Science">
        <title>Genomic signatures of disease resistance in endangered staghorn corals.</title>
        <authorList>
            <person name="Vollmer S.V."/>
            <person name="Selwyn J.D."/>
            <person name="Despard B.A."/>
            <person name="Roesel C.L."/>
        </authorList>
    </citation>
    <scope>NUCLEOTIDE SEQUENCE</scope>
    <source>
        <strain evidence="10">K2</strain>
    </source>
</reference>
<dbReference type="Gene3D" id="3.30.420.10">
    <property type="entry name" value="Ribonuclease H-like superfamily/Ribonuclease H"/>
    <property type="match status" value="1"/>
</dbReference>
<keyword evidence="11" id="KW-1185">Reference proteome</keyword>
<dbReference type="InterPro" id="IPR041588">
    <property type="entry name" value="Integrase_H2C2"/>
</dbReference>
<dbReference type="Pfam" id="PF00078">
    <property type="entry name" value="RVT_1"/>
    <property type="match status" value="1"/>
</dbReference>
<dbReference type="GO" id="GO:0004519">
    <property type="term" value="F:endonuclease activity"/>
    <property type="evidence" value="ECO:0007669"/>
    <property type="project" value="UniProtKB-KW"/>
</dbReference>
<sequence length="607" mass="69504">MCVHVNADDMIIAAATEEEHDQILLKVLKRAREQNINFNPSKIQFKKSEVFYMGNVQTEHGVRPDRVKVTAILNMPESQSKDDVRRLLGMLNYVSPYIPNMSAVTAPIRDLLKKETQFSWLPEHERAFKTVKQILSAEPLLSLTETEQRWFQIEKELLAIVFAAERFHQYIYGKEEEVESDHKPLETTLQKQVENESPRIQLMLLRLLRYKLDVKLKATIEKGWPAHRKSAEPSIRQYEGIRAELHVAEYLIFKVERVVIPSSMRAEVLKKVHETHLGIEKCKARARASLYWPGMTNDIEEMIAKCPTCAKFKPRNKKEPLMPHDVPDRPWSKIGADTFPFGGRPHFVAVDYFSKYPEVCRLQTSTASCVVKHLKPIYARHGIPDILVADNMPFASSEMRSFAAEWDFEIKPSSPEYPQSNGQGERMIGAVKQLMRKTLEESKDIHLALLEYRNTPVAGLKYSPVQLLVSRMLKDKIPITSELLAPKVAEDPYRALKARQVKLRLREWTPAVVTDLHSALRSYLVTTENGRVYRRNWRVINPSTEPPPVVLAVQEETPAFPSVPCSQTSTPVGLTQQEETPQQPSLPDPEVQTTPVRASTRLTRQPL</sequence>
<keyword evidence="6" id="KW-0695">RNA-directed DNA polymerase</keyword>
<dbReference type="InterPro" id="IPR036397">
    <property type="entry name" value="RNaseH_sf"/>
</dbReference>
<evidence type="ECO:0000313" key="10">
    <source>
        <dbReference type="EMBL" id="KAK2563003.1"/>
    </source>
</evidence>
<dbReference type="GO" id="GO:0003964">
    <property type="term" value="F:RNA-directed DNA polymerase activity"/>
    <property type="evidence" value="ECO:0007669"/>
    <property type="project" value="UniProtKB-KW"/>
</dbReference>
<comment type="caution">
    <text evidence="10">The sequence shown here is derived from an EMBL/GenBank/DDBJ whole genome shotgun (WGS) entry which is preliminary data.</text>
</comment>